<keyword evidence="3" id="KW-0406">Ion transport</keyword>
<reference evidence="3" key="1">
    <citation type="submission" date="2019-02" db="EMBL/GenBank/DDBJ databases">
        <title>Halonotius sp. a new haloarchaeum isolated from saline soil.</title>
        <authorList>
            <person name="Duran-Viseras A."/>
            <person name="Sanchez-Porro C."/>
            <person name="Ventosa A."/>
        </authorList>
    </citation>
    <scope>NUCLEOTIDE SEQUENCE</scope>
    <source>
        <strain evidence="3">F15B</strain>
    </source>
</reference>
<proteinExistence type="predicted"/>
<feature type="transmembrane region" description="Helical" evidence="1">
    <location>
        <begin position="6"/>
        <end position="27"/>
    </location>
</feature>
<evidence type="ECO:0000313" key="4">
    <source>
        <dbReference type="Proteomes" id="UP000705823"/>
    </source>
</evidence>
<dbReference type="AlphaFoldDB" id="A0A8J8P9U7"/>
<protein>
    <submittedName>
        <fullName evidence="3">Two pore domain potassium channel family protein</fullName>
    </submittedName>
</protein>
<dbReference type="SUPFAM" id="SSF81324">
    <property type="entry name" value="Voltage-gated potassium channels"/>
    <property type="match status" value="1"/>
</dbReference>
<dbReference type="Proteomes" id="UP000705823">
    <property type="component" value="Unassembled WGS sequence"/>
</dbReference>
<keyword evidence="4" id="KW-1185">Reference proteome</keyword>
<dbReference type="Pfam" id="PF07885">
    <property type="entry name" value="Ion_trans_2"/>
    <property type="match status" value="1"/>
</dbReference>
<keyword evidence="1" id="KW-0812">Transmembrane</keyword>
<evidence type="ECO:0000259" key="2">
    <source>
        <dbReference type="Pfam" id="PF07885"/>
    </source>
</evidence>
<keyword evidence="3" id="KW-0813">Transport</keyword>
<dbReference type="Gene3D" id="1.10.287.70">
    <property type="match status" value="1"/>
</dbReference>
<dbReference type="GO" id="GO:0034220">
    <property type="term" value="P:monoatomic ion transmembrane transport"/>
    <property type="evidence" value="ECO:0007669"/>
    <property type="project" value="UniProtKB-KW"/>
</dbReference>
<sequence length="333" mass="36555">MNPLYLIIGIVILGVTVIDLLWTTLWVDGGAGPLSSRLTSWVWQKLRSIGSQRSRMLSLSGPLILTLTLVMWVGFIWAGWTFIFAGGDPSLIDTRDPGPASWTGRIYFVAYTMFTMGNGDFTPANGVWQIATALTTASGMLFVTLAVSYVLNVLSAVSQKRSFAGSVTGLGDRSETFVRNGWDDGDFRGLDLPINTLSSDLDLLAEQHKSYPILHYYHSEQAKTSSAMAVAIFDEATTILRHGVPEADRPTHALITNARSSADSYLETLSGAFIHPADETPPPPDLDRLHEADVPTVSDAEFDDAVDDLLDRRRKLLGMVTADEWHWPPVDNQ</sequence>
<feature type="domain" description="Potassium channel" evidence="2">
    <location>
        <begin position="73"/>
        <end position="155"/>
    </location>
</feature>
<gene>
    <name evidence="3" type="ORF">EGH24_12895</name>
</gene>
<accession>A0A8J8P9U7</accession>
<name>A0A8J8P9U7_9EURY</name>
<comment type="caution">
    <text evidence="3">The sequence shown here is derived from an EMBL/GenBank/DDBJ whole genome shotgun (WGS) entry which is preliminary data.</text>
</comment>
<dbReference type="RefSeq" id="WP_142980550.1">
    <property type="nucleotide sequence ID" value="NZ_RKLU01000008.1"/>
</dbReference>
<feature type="transmembrane region" description="Helical" evidence="1">
    <location>
        <begin position="63"/>
        <end position="85"/>
    </location>
</feature>
<keyword evidence="1" id="KW-0472">Membrane</keyword>
<dbReference type="InterPro" id="IPR013099">
    <property type="entry name" value="K_chnl_dom"/>
</dbReference>
<dbReference type="OrthoDB" id="263876at2157"/>
<keyword evidence="3" id="KW-0407">Ion channel</keyword>
<keyword evidence="1" id="KW-1133">Transmembrane helix</keyword>
<evidence type="ECO:0000313" key="3">
    <source>
        <dbReference type="EMBL" id="TQQ78739.1"/>
    </source>
</evidence>
<feature type="transmembrane region" description="Helical" evidence="1">
    <location>
        <begin position="126"/>
        <end position="151"/>
    </location>
</feature>
<dbReference type="EMBL" id="RKLU01000008">
    <property type="protein sequence ID" value="TQQ78739.1"/>
    <property type="molecule type" value="Genomic_DNA"/>
</dbReference>
<evidence type="ECO:0000256" key="1">
    <source>
        <dbReference type="SAM" id="Phobius"/>
    </source>
</evidence>
<organism evidence="3 4">
    <name type="scientific">Halonotius terrestris</name>
    <dbReference type="NCBI Taxonomy" id="2487750"/>
    <lineage>
        <taxon>Archaea</taxon>
        <taxon>Methanobacteriati</taxon>
        <taxon>Methanobacteriota</taxon>
        <taxon>Stenosarchaea group</taxon>
        <taxon>Halobacteria</taxon>
        <taxon>Halobacteriales</taxon>
        <taxon>Haloferacaceae</taxon>
        <taxon>Halonotius</taxon>
    </lineage>
</organism>